<dbReference type="EMBL" id="OV725077">
    <property type="protein sequence ID" value="CAH1391764.1"/>
    <property type="molecule type" value="Genomic_DNA"/>
</dbReference>
<dbReference type="Proteomes" id="UP001152798">
    <property type="component" value="Chromosome 1"/>
</dbReference>
<dbReference type="AlphaFoldDB" id="A0A9P0E0Y6"/>
<sequence>MGPKAAPCVAEHVLVVRSTWRGRGRLGNYPTSPKLQGNAIVLHHLSSSSVIESSIILPTLALYSRAIIDQSYRF</sequence>
<name>A0A9P0E0Y6_NEZVI</name>
<protein>
    <submittedName>
        <fullName evidence="1">Uncharacterized protein</fullName>
    </submittedName>
</protein>
<evidence type="ECO:0000313" key="1">
    <source>
        <dbReference type="EMBL" id="CAH1391764.1"/>
    </source>
</evidence>
<proteinExistence type="predicted"/>
<keyword evidence="2" id="KW-1185">Reference proteome</keyword>
<reference evidence="1" key="1">
    <citation type="submission" date="2022-01" db="EMBL/GenBank/DDBJ databases">
        <authorList>
            <person name="King R."/>
        </authorList>
    </citation>
    <scope>NUCLEOTIDE SEQUENCE</scope>
</reference>
<accession>A0A9P0E0Y6</accession>
<gene>
    <name evidence="1" type="ORF">NEZAVI_LOCUS2704</name>
</gene>
<organism evidence="1 2">
    <name type="scientific">Nezara viridula</name>
    <name type="common">Southern green stink bug</name>
    <name type="synonym">Cimex viridulus</name>
    <dbReference type="NCBI Taxonomy" id="85310"/>
    <lineage>
        <taxon>Eukaryota</taxon>
        <taxon>Metazoa</taxon>
        <taxon>Ecdysozoa</taxon>
        <taxon>Arthropoda</taxon>
        <taxon>Hexapoda</taxon>
        <taxon>Insecta</taxon>
        <taxon>Pterygota</taxon>
        <taxon>Neoptera</taxon>
        <taxon>Paraneoptera</taxon>
        <taxon>Hemiptera</taxon>
        <taxon>Heteroptera</taxon>
        <taxon>Panheteroptera</taxon>
        <taxon>Pentatomomorpha</taxon>
        <taxon>Pentatomoidea</taxon>
        <taxon>Pentatomidae</taxon>
        <taxon>Pentatominae</taxon>
        <taxon>Nezara</taxon>
    </lineage>
</organism>
<evidence type="ECO:0000313" key="2">
    <source>
        <dbReference type="Proteomes" id="UP001152798"/>
    </source>
</evidence>